<dbReference type="Proteomes" id="UP000315369">
    <property type="component" value="Unassembled WGS sequence"/>
</dbReference>
<accession>A0A540X7G8</accession>
<evidence type="ECO:0000313" key="2">
    <source>
        <dbReference type="Proteomes" id="UP000315369"/>
    </source>
</evidence>
<protein>
    <submittedName>
        <fullName evidence="1">Uncharacterized protein</fullName>
    </submittedName>
</protein>
<evidence type="ECO:0000313" key="1">
    <source>
        <dbReference type="EMBL" id="TQF17132.1"/>
    </source>
</evidence>
<reference evidence="1 2" key="1">
    <citation type="submission" date="2019-06" db="EMBL/GenBank/DDBJ databases">
        <authorList>
            <person name="Livingstone P."/>
            <person name="Whitworth D."/>
        </authorList>
    </citation>
    <scope>NUCLEOTIDE SEQUENCE [LARGE SCALE GENOMIC DNA]</scope>
    <source>
        <strain evidence="1 2">AM401</strain>
    </source>
</reference>
<proteinExistence type="predicted"/>
<dbReference type="AlphaFoldDB" id="A0A540X7G8"/>
<organism evidence="1 2">
    <name type="scientific">Myxococcus llanfairpwllgwyngyllgogerychwyrndrobwllllantysiliogogogochensis</name>
    <dbReference type="NCBI Taxonomy" id="2590453"/>
    <lineage>
        <taxon>Bacteria</taxon>
        <taxon>Pseudomonadati</taxon>
        <taxon>Myxococcota</taxon>
        <taxon>Myxococcia</taxon>
        <taxon>Myxococcales</taxon>
        <taxon>Cystobacterineae</taxon>
        <taxon>Myxococcaceae</taxon>
        <taxon>Myxococcus</taxon>
    </lineage>
</organism>
<keyword evidence="2" id="KW-1185">Reference proteome</keyword>
<name>A0A540X7G8_9BACT</name>
<comment type="caution">
    <text evidence="1">The sequence shown here is derived from an EMBL/GenBank/DDBJ whole genome shotgun (WGS) entry which is preliminary data.</text>
</comment>
<dbReference type="RefSeq" id="WP_141641226.1">
    <property type="nucleotide sequence ID" value="NZ_VIFM01000012.1"/>
</dbReference>
<sequence>MNCYGCRKCELIWFSSKKSSVCPYCEQSNWLMLLEDIPDNLPKLSRYNCTGCNSKMDYVAGMSVQCCGSCSQVYEDPDLDMEVVTTVTTSSPFKPFKAPSKSITPRKTVVIQSPKVTLSREERIEKQTLFHIYQCKGFDCLNLWASDTRHKSSRCPFCGKGLFELVKADEKNVGAIGLACLICGCMICYSIEQSAPQHCPYCGENNLSRQSNEIRKALLASVRARKAKYLVDESLQSTCRINFRQDFKNSMPSIKDISGVWMHRRHVIPQHLLRAVWNAVVKQNNAGGKHLEVLASALGLTGKFKNEQHLASAILYTLNENAKNLFLAEGTPNSAIGALAHSLHDLAAKYSNLTVSSSNPLSGLIEEFKSIKSPPQWGKAVGQLVHEIIQTYTEVLEEASSLQEAVSIVEDLADTANLDLDTTAQGLGNQNKNAVTLYLKFQQWEQSPGSWDDFIQLLLAFMSTDMVG</sequence>
<gene>
    <name evidence="1" type="ORF">FJV41_04925</name>
</gene>
<dbReference type="OrthoDB" id="4243321at2"/>
<dbReference type="EMBL" id="VIFM01000012">
    <property type="protein sequence ID" value="TQF17132.1"/>
    <property type="molecule type" value="Genomic_DNA"/>
</dbReference>